<dbReference type="Gene3D" id="2.50.20.20">
    <property type="match status" value="1"/>
</dbReference>
<feature type="compositionally biased region" description="Gly residues" evidence="1">
    <location>
        <begin position="35"/>
        <end position="50"/>
    </location>
</feature>
<dbReference type="Proteomes" id="UP001595829">
    <property type="component" value="Unassembled WGS sequence"/>
</dbReference>
<dbReference type="SUPFAM" id="SSF89392">
    <property type="entry name" value="Prokaryotic lipoproteins and lipoprotein localization factors"/>
    <property type="match status" value="1"/>
</dbReference>
<feature type="signal peptide" evidence="2">
    <location>
        <begin position="1"/>
        <end position="30"/>
    </location>
</feature>
<keyword evidence="4" id="KW-1185">Reference proteome</keyword>
<keyword evidence="2" id="KW-0732">Signal</keyword>
<dbReference type="InterPro" id="IPR029046">
    <property type="entry name" value="LolA/LolB/LppX"/>
</dbReference>
<reference evidence="4" key="1">
    <citation type="journal article" date="2019" name="Int. J. Syst. Evol. Microbiol.">
        <title>The Global Catalogue of Microorganisms (GCM) 10K type strain sequencing project: providing services to taxonomists for standard genome sequencing and annotation.</title>
        <authorList>
            <consortium name="The Broad Institute Genomics Platform"/>
            <consortium name="The Broad Institute Genome Sequencing Center for Infectious Disease"/>
            <person name="Wu L."/>
            <person name="Ma J."/>
        </authorList>
    </citation>
    <scope>NUCLEOTIDE SEQUENCE [LARGE SCALE GENOMIC DNA]</scope>
    <source>
        <strain evidence="4">CGMCC 4.1648</strain>
    </source>
</reference>
<dbReference type="RefSeq" id="WP_345691299.1">
    <property type="nucleotide sequence ID" value="NZ_BAABIT010000001.1"/>
</dbReference>
<sequence length="268" mass="28065">MSAHVAPARRRSTRPLIAGLCTLAALGLTACGPGGTSGTSGSGGSRGGSGAAATKASGPFADLSGPQILNKAIKATKTASSVTLDMDVKNGEGPMKAYLALNTKGECAGTITMGTAGTMELIKTGDKAYFRVDEAFLRSENKDESPEETEAILKELKGRWMKSDASDPETKKDLEMCELDTMLAEFETGLNFARKGEETTVDGRKALKLTESDGKSTTTSYVATEGEPYLLKIVIQGGDEPGTILFRDYNKPVVAKAPAAKDVLDLDA</sequence>
<evidence type="ECO:0008006" key="5">
    <source>
        <dbReference type="Google" id="ProtNLM"/>
    </source>
</evidence>
<feature type="region of interest" description="Disordered" evidence="1">
    <location>
        <begin position="35"/>
        <end position="56"/>
    </location>
</feature>
<feature type="chain" id="PRO_5046006549" description="Lipoprotein" evidence="2">
    <location>
        <begin position="31"/>
        <end position="268"/>
    </location>
</feature>
<proteinExistence type="predicted"/>
<name>A0ABV9XMG0_9ACTN</name>
<evidence type="ECO:0000256" key="2">
    <source>
        <dbReference type="SAM" id="SignalP"/>
    </source>
</evidence>
<accession>A0ABV9XMG0</accession>
<evidence type="ECO:0000313" key="3">
    <source>
        <dbReference type="EMBL" id="MFC5024712.1"/>
    </source>
</evidence>
<comment type="caution">
    <text evidence="3">The sequence shown here is derived from an EMBL/GenBank/DDBJ whole genome shotgun (WGS) entry which is preliminary data.</text>
</comment>
<dbReference type="EMBL" id="JBHSJD010000017">
    <property type="protein sequence ID" value="MFC5024712.1"/>
    <property type="molecule type" value="Genomic_DNA"/>
</dbReference>
<gene>
    <name evidence="3" type="ORF">ACFPM3_21540</name>
</gene>
<organism evidence="3 4">
    <name type="scientific">Streptomyces coeruleoprunus</name>
    <dbReference type="NCBI Taxonomy" id="285563"/>
    <lineage>
        <taxon>Bacteria</taxon>
        <taxon>Bacillati</taxon>
        <taxon>Actinomycetota</taxon>
        <taxon>Actinomycetes</taxon>
        <taxon>Kitasatosporales</taxon>
        <taxon>Streptomycetaceae</taxon>
        <taxon>Streptomyces</taxon>
    </lineage>
</organism>
<protein>
    <recommendedName>
        <fullName evidence="5">Lipoprotein</fullName>
    </recommendedName>
</protein>
<evidence type="ECO:0000256" key="1">
    <source>
        <dbReference type="SAM" id="MobiDB-lite"/>
    </source>
</evidence>
<evidence type="ECO:0000313" key="4">
    <source>
        <dbReference type="Proteomes" id="UP001595829"/>
    </source>
</evidence>